<dbReference type="Proteomes" id="UP000256561">
    <property type="component" value="Unassembled WGS sequence"/>
</dbReference>
<evidence type="ECO:0000256" key="1">
    <source>
        <dbReference type="SAM" id="SignalP"/>
    </source>
</evidence>
<dbReference type="PANTHER" id="PTHR21180:SF32">
    <property type="entry name" value="ENDONUCLEASE_EXONUCLEASE_PHOSPHATASE FAMILY DOMAIN-CONTAINING PROTEIN 1"/>
    <property type="match status" value="1"/>
</dbReference>
<name>A0A3D8M441_9ALTE</name>
<reference evidence="4" key="1">
    <citation type="submission" date="2018-08" db="EMBL/GenBank/DDBJ databases">
        <authorList>
            <person name="Zhang J."/>
            <person name="Du Z.-J."/>
        </authorList>
    </citation>
    <scope>NUCLEOTIDE SEQUENCE [LARGE SCALE GENOMIC DNA]</scope>
    <source>
        <strain evidence="4">KCTC 52655</strain>
    </source>
</reference>
<protein>
    <submittedName>
        <fullName evidence="3">Helix-hairpin-helix domain-containing protein</fullName>
    </submittedName>
</protein>
<dbReference type="SMART" id="SM00278">
    <property type="entry name" value="HhH1"/>
    <property type="match status" value="2"/>
</dbReference>
<dbReference type="PANTHER" id="PTHR21180">
    <property type="entry name" value="ENDONUCLEASE/EXONUCLEASE/PHOSPHATASE FAMILY DOMAIN-CONTAINING PROTEIN 1"/>
    <property type="match status" value="1"/>
</dbReference>
<dbReference type="InterPro" id="IPR051675">
    <property type="entry name" value="Endo/Exo/Phosphatase_dom_1"/>
</dbReference>
<dbReference type="GO" id="GO:0015628">
    <property type="term" value="P:protein secretion by the type II secretion system"/>
    <property type="evidence" value="ECO:0007669"/>
    <property type="project" value="TreeGrafter"/>
</dbReference>
<dbReference type="NCBIfam" id="TIGR00426">
    <property type="entry name" value="competence protein ComEA helix-hairpin-helix repeat region"/>
    <property type="match status" value="1"/>
</dbReference>
<dbReference type="AlphaFoldDB" id="A0A3D8M441"/>
<dbReference type="SUPFAM" id="SSF47781">
    <property type="entry name" value="RuvA domain 2-like"/>
    <property type="match status" value="1"/>
</dbReference>
<dbReference type="Gene3D" id="1.10.150.320">
    <property type="entry name" value="Photosystem II 12 kDa extrinsic protein"/>
    <property type="match status" value="1"/>
</dbReference>
<accession>A0A3D8M441</accession>
<dbReference type="InterPro" id="IPR010994">
    <property type="entry name" value="RuvA_2-like"/>
</dbReference>
<dbReference type="InterPro" id="IPR003583">
    <property type="entry name" value="Hlx-hairpin-Hlx_DNA-bd_motif"/>
</dbReference>
<dbReference type="GO" id="GO:0006281">
    <property type="term" value="P:DNA repair"/>
    <property type="evidence" value="ECO:0007669"/>
    <property type="project" value="InterPro"/>
</dbReference>
<dbReference type="InterPro" id="IPR004509">
    <property type="entry name" value="Competence_ComEA_HhH"/>
</dbReference>
<dbReference type="EMBL" id="QRHA01000011">
    <property type="protein sequence ID" value="RDV24378.1"/>
    <property type="molecule type" value="Genomic_DNA"/>
</dbReference>
<evidence type="ECO:0000313" key="4">
    <source>
        <dbReference type="Proteomes" id="UP000256561"/>
    </source>
</evidence>
<feature type="domain" description="Helix-hairpin-helix DNA-binding motif class 1" evidence="2">
    <location>
        <begin position="82"/>
        <end position="101"/>
    </location>
</feature>
<organism evidence="3 4">
    <name type="scientific">Alteromonas aestuariivivens</name>
    <dbReference type="NCBI Taxonomy" id="1938339"/>
    <lineage>
        <taxon>Bacteria</taxon>
        <taxon>Pseudomonadati</taxon>
        <taxon>Pseudomonadota</taxon>
        <taxon>Gammaproteobacteria</taxon>
        <taxon>Alteromonadales</taxon>
        <taxon>Alteromonadaceae</taxon>
        <taxon>Alteromonas/Salinimonas group</taxon>
        <taxon>Alteromonas</taxon>
    </lineage>
</organism>
<gene>
    <name evidence="3" type="ORF">DXV75_14270</name>
</gene>
<dbReference type="Pfam" id="PF12836">
    <property type="entry name" value="HHH_3"/>
    <property type="match status" value="1"/>
</dbReference>
<dbReference type="RefSeq" id="WP_115594105.1">
    <property type="nucleotide sequence ID" value="NZ_QRHA01000011.1"/>
</dbReference>
<sequence length="105" mass="11436">MKLRIVPLLITSLTTFSNLASAATEVTVPMPPDASLLEQRSMTLNLNTASVEDLMALPGIGESKARAIIEYRTRMGGFVEVEQLTEVKGIGDKLLEKLKTLVSVY</sequence>
<keyword evidence="4" id="KW-1185">Reference proteome</keyword>
<dbReference type="GO" id="GO:0015627">
    <property type="term" value="C:type II protein secretion system complex"/>
    <property type="evidence" value="ECO:0007669"/>
    <property type="project" value="TreeGrafter"/>
</dbReference>
<evidence type="ECO:0000259" key="2">
    <source>
        <dbReference type="SMART" id="SM00278"/>
    </source>
</evidence>
<feature type="domain" description="Helix-hairpin-helix DNA-binding motif class 1" evidence="2">
    <location>
        <begin position="52"/>
        <end position="71"/>
    </location>
</feature>
<dbReference type="OrthoDB" id="7510573at2"/>
<feature type="signal peptide" evidence="1">
    <location>
        <begin position="1"/>
        <end position="22"/>
    </location>
</feature>
<feature type="chain" id="PRO_5017725769" evidence="1">
    <location>
        <begin position="23"/>
        <end position="105"/>
    </location>
</feature>
<dbReference type="GO" id="GO:0003677">
    <property type="term" value="F:DNA binding"/>
    <property type="evidence" value="ECO:0007669"/>
    <property type="project" value="InterPro"/>
</dbReference>
<evidence type="ECO:0000313" key="3">
    <source>
        <dbReference type="EMBL" id="RDV24378.1"/>
    </source>
</evidence>
<keyword evidence="1" id="KW-0732">Signal</keyword>
<proteinExistence type="predicted"/>
<comment type="caution">
    <text evidence="3">The sequence shown here is derived from an EMBL/GenBank/DDBJ whole genome shotgun (WGS) entry which is preliminary data.</text>
</comment>